<feature type="compositionally biased region" description="Basic and acidic residues" evidence="5">
    <location>
        <begin position="261"/>
        <end position="280"/>
    </location>
</feature>
<feature type="domain" description="Helicase ATP-binding" evidence="6">
    <location>
        <begin position="33"/>
        <end position="191"/>
    </location>
</feature>
<feature type="region of interest" description="Disordered" evidence="5">
    <location>
        <begin position="248"/>
        <end position="280"/>
    </location>
</feature>
<protein>
    <submittedName>
        <fullName evidence="8">DEAD/DEAH box helicase</fullName>
    </submittedName>
</protein>
<dbReference type="GO" id="GO:0003676">
    <property type="term" value="F:nucleic acid binding"/>
    <property type="evidence" value="ECO:0007669"/>
    <property type="project" value="InterPro"/>
</dbReference>
<dbReference type="Gene3D" id="3.40.50.300">
    <property type="entry name" value="P-loop containing nucleotide triphosphate hydrolases"/>
    <property type="match status" value="2"/>
</dbReference>
<dbReference type="PROSITE" id="PS51192">
    <property type="entry name" value="HELICASE_ATP_BIND_1"/>
    <property type="match status" value="1"/>
</dbReference>
<name>A0A6G7YBF5_9ACTN</name>
<evidence type="ECO:0000313" key="9">
    <source>
        <dbReference type="Proteomes" id="UP000501058"/>
    </source>
</evidence>
<sequence>MVGEQRFPAPGPAYAEFEAAFPFALDPYQRDGCAVVEAGAGVLVAAPTGAGKTVVGEFAVFLALRQGKRCFYTTPIKALSNQKYHDLVERFGTHRVGLLTGDTSINGDADVVVMTTEVLRNMIYAGSSALRNLGFVVMDEVHYLADRFRGAVWEEVIIGLAPSVQLVSLSATVSNAEEFGDWLGEVRGDVRVVLSERRPVPLFQHVMAGRRLYDLFSDEAPTASALPVKGDVNPELVKLAKSDAKYVRDDSRTRRGRRTRDRIERNQAGRGDRGPNLVPRRDGAVEKLEAEGLLPAIYFIFSRVGCDAAVGQLLHSGLRLTTPDERARLEAIADAVASGLSPEDLDALEFGTFREGLRRGIAAHHAGMLPAFKEAVEQGFVEGLVKVVFATETLALGINMPARSVVLEKLVKYNGEAHVDITPGEYTQLTGRAGRRGIDVEGHAVVLWQRDIDPRQVAGLASRRTYPLRSSFSPTYNMAVNLVGRVGPERARGLLEQSFAQYQTDKSVVGVARAVARNTDRIAALWRDAACEAGDFEAYARGRAEIKRLENESAKSRRTDRRAEAISALLELVPGDIIGVPAGRHEGWAVVVDPGKRDRGNPTPTVMTEQRQLKKLSLTDFPSPPAVAGRMRVPKHFDPRQAKDRRNLSAAFHSKLAGIDTRASRYVPAAMDAEVTEKIDALRAELKAHPVHGCPDREAHSRAAEKALRLERDTADLRRQVERRSNTIALRFDRICSVLRALGYLSGDGRRVTPAGAMLARIYSELDLVAAEAIRAGVFDELTAPEFAAVASSLTYESRGGEQKRPARMPNRSTEIAQSAIRHIWRDLSLMERDHKLDPSRDPDIGFAEATFAWASGEDLAGILAATDLTAGDFVRSMRMVIDLLGQLADAAGQGVVRATAREAIDMLRRGVVSAAYDEDD</sequence>
<evidence type="ECO:0000256" key="2">
    <source>
        <dbReference type="ARBA" id="ARBA00022801"/>
    </source>
</evidence>
<reference evidence="8 9" key="1">
    <citation type="submission" date="2020-03" db="EMBL/GenBank/DDBJ databases">
        <title>Propioniciclava sp. nov., isolated from Hydrophilus acuminatus.</title>
        <authorList>
            <person name="Hyun D.-W."/>
            <person name="Bae J.-W."/>
        </authorList>
    </citation>
    <scope>NUCLEOTIDE SEQUENCE [LARGE SCALE GENOMIC DNA]</scope>
    <source>
        <strain evidence="8 9">HDW11</strain>
    </source>
</reference>
<dbReference type="PANTHER" id="PTHR12131:SF1">
    <property type="entry name" value="ATP-DEPENDENT RNA HELICASE SUPV3L1, MITOCHONDRIAL-RELATED"/>
    <property type="match status" value="1"/>
</dbReference>
<evidence type="ECO:0000256" key="3">
    <source>
        <dbReference type="ARBA" id="ARBA00022806"/>
    </source>
</evidence>
<evidence type="ECO:0000259" key="7">
    <source>
        <dbReference type="PROSITE" id="PS51194"/>
    </source>
</evidence>
<dbReference type="InterPro" id="IPR058621">
    <property type="entry name" value="SH3_HelY"/>
</dbReference>
<evidence type="ECO:0000259" key="6">
    <source>
        <dbReference type="PROSITE" id="PS51192"/>
    </source>
</evidence>
<dbReference type="InterPro" id="IPR014001">
    <property type="entry name" value="Helicase_ATP-bd"/>
</dbReference>
<dbReference type="SMART" id="SM00490">
    <property type="entry name" value="HELICc"/>
    <property type="match status" value="1"/>
</dbReference>
<dbReference type="GO" id="GO:0055087">
    <property type="term" value="C:Ski complex"/>
    <property type="evidence" value="ECO:0007669"/>
    <property type="project" value="TreeGrafter"/>
</dbReference>
<keyword evidence="2" id="KW-0378">Hydrolase</keyword>
<dbReference type="SMART" id="SM01142">
    <property type="entry name" value="DSHCT"/>
    <property type="match status" value="1"/>
</dbReference>
<dbReference type="CDD" id="cd18795">
    <property type="entry name" value="SF2_C_Ski2"/>
    <property type="match status" value="1"/>
</dbReference>
<dbReference type="GO" id="GO:0005524">
    <property type="term" value="F:ATP binding"/>
    <property type="evidence" value="ECO:0007669"/>
    <property type="project" value="UniProtKB-KW"/>
</dbReference>
<dbReference type="InterPro" id="IPR011545">
    <property type="entry name" value="DEAD/DEAH_box_helicase_dom"/>
</dbReference>
<dbReference type="Pfam" id="PF00270">
    <property type="entry name" value="DEAD"/>
    <property type="match status" value="1"/>
</dbReference>
<dbReference type="KEGG" id="prv:G7070_15090"/>
<dbReference type="GO" id="GO:0016787">
    <property type="term" value="F:hydrolase activity"/>
    <property type="evidence" value="ECO:0007669"/>
    <property type="project" value="UniProtKB-KW"/>
</dbReference>
<dbReference type="AlphaFoldDB" id="A0A6G7YBF5"/>
<evidence type="ECO:0000313" key="8">
    <source>
        <dbReference type="EMBL" id="QIK74006.1"/>
    </source>
</evidence>
<dbReference type="InterPro" id="IPR012961">
    <property type="entry name" value="Ski2/MTR4_C"/>
</dbReference>
<proteinExistence type="predicted"/>
<dbReference type="Gene3D" id="1.10.3380.30">
    <property type="match status" value="1"/>
</dbReference>
<keyword evidence="1" id="KW-0547">Nucleotide-binding</keyword>
<dbReference type="Pfam" id="PF26090">
    <property type="entry name" value="SH3_HelY"/>
    <property type="match status" value="1"/>
</dbReference>
<keyword evidence="3 8" id="KW-0347">Helicase</keyword>
<evidence type="ECO:0000256" key="5">
    <source>
        <dbReference type="SAM" id="MobiDB-lite"/>
    </source>
</evidence>
<keyword evidence="9" id="KW-1185">Reference proteome</keyword>
<gene>
    <name evidence="8" type="ORF">G7070_15090</name>
</gene>
<dbReference type="InterPro" id="IPR050699">
    <property type="entry name" value="RNA-DNA_Helicase"/>
</dbReference>
<evidence type="ECO:0000256" key="4">
    <source>
        <dbReference type="ARBA" id="ARBA00022840"/>
    </source>
</evidence>
<dbReference type="Proteomes" id="UP000501058">
    <property type="component" value="Chromosome"/>
</dbReference>
<dbReference type="GO" id="GO:0004386">
    <property type="term" value="F:helicase activity"/>
    <property type="evidence" value="ECO:0007669"/>
    <property type="project" value="UniProtKB-KW"/>
</dbReference>
<evidence type="ECO:0000256" key="1">
    <source>
        <dbReference type="ARBA" id="ARBA00022741"/>
    </source>
</evidence>
<dbReference type="SUPFAM" id="SSF52540">
    <property type="entry name" value="P-loop containing nucleoside triphosphate hydrolases"/>
    <property type="match status" value="1"/>
</dbReference>
<dbReference type="GO" id="GO:0070478">
    <property type="term" value="P:nuclear-transcribed mRNA catabolic process, 3'-5' exonucleolytic nonsense-mediated decay"/>
    <property type="evidence" value="ECO:0007669"/>
    <property type="project" value="TreeGrafter"/>
</dbReference>
<keyword evidence="4" id="KW-0067">ATP-binding</keyword>
<dbReference type="FunFam" id="3.40.50.300:FF:000190">
    <property type="entry name" value="ATP-dependent RNA helicase"/>
    <property type="match status" value="1"/>
</dbReference>
<accession>A0A6G7YBF5</accession>
<dbReference type="SMART" id="SM00487">
    <property type="entry name" value="DEXDc"/>
    <property type="match status" value="1"/>
</dbReference>
<dbReference type="EMBL" id="CP049865">
    <property type="protein sequence ID" value="QIK74006.1"/>
    <property type="molecule type" value="Genomic_DNA"/>
</dbReference>
<feature type="domain" description="Helicase C-terminal" evidence="7">
    <location>
        <begin position="280"/>
        <end position="484"/>
    </location>
</feature>
<dbReference type="Pfam" id="PF00271">
    <property type="entry name" value="Helicase_C"/>
    <property type="match status" value="1"/>
</dbReference>
<dbReference type="PROSITE" id="PS51194">
    <property type="entry name" value="HELICASE_CTER"/>
    <property type="match status" value="1"/>
</dbReference>
<dbReference type="InterPro" id="IPR027417">
    <property type="entry name" value="P-loop_NTPase"/>
</dbReference>
<dbReference type="Pfam" id="PF08148">
    <property type="entry name" value="DSHCT"/>
    <property type="match status" value="1"/>
</dbReference>
<organism evidence="8 9">
    <name type="scientific">Propioniciclava coleopterorum</name>
    <dbReference type="NCBI Taxonomy" id="2714937"/>
    <lineage>
        <taxon>Bacteria</taxon>
        <taxon>Bacillati</taxon>
        <taxon>Actinomycetota</taxon>
        <taxon>Actinomycetes</taxon>
        <taxon>Propionibacteriales</taxon>
        <taxon>Propionibacteriaceae</taxon>
        <taxon>Propioniciclava</taxon>
    </lineage>
</organism>
<dbReference type="PANTHER" id="PTHR12131">
    <property type="entry name" value="ATP-DEPENDENT RNA AND DNA HELICASE"/>
    <property type="match status" value="1"/>
</dbReference>
<dbReference type="InterPro" id="IPR001650">
    <property type="entry name" value="Helicase_C-like"/>
</dbReference>